<reference evidence="2 3" key="1">
    <citation type="journal article" date="2019" name="Sci. Rep.">
        <title>Orb-weaving spider Araneus ventricosus genome elucidates the spidroin gene catalogue.</title>
        <authorList>
            <person name="Kono N."/>
            <person name="Nakamura H."/>
            <person name="Ohtoshi R."/>
            <person name="Moran D.A.P."/>
            <person name="Shinohara A."/>
            <person name="Yoshida Y."/>
            <person name="Fujiwara M."/>
            <person name="Mori M."/>
            <person name="Tomita M."/>
            <person name="Arakawa K."/>
        </authorList>
    </citation>
    <scope>NUCLEOTIDE SEQUENCE [LARGE SCALE GENOMIC DNA]</scope>
</reference>
<keyword evidence="3" id="KW-1185">Reference proteome</keyword>
<feature type="compositionally biased region" description="Basic and acidic residues" evidence="1">
    <location>
        <begin position="33"/>
        <end position="43"/>
    </location>
</feature>
<organism evidence="2 3">
    <name type="scientific">Araneus ventricosus</name>
    <name type="common">Orbweaver spider</name>
    <name type="synonym">Epeira ventricosa</name>
    <dbReference type="NCBI Taxonomy" id="182803"/>
    <lineage>
        <taxon>Eukaryota</taxon>
        <taxon>Metazoa</taxon>
        <taxon>Ecdysozoa</taxon>
        <taxon>Arthropoda</taxon>
        <taxon>Chelicerata</taxon>
        <taxon>Arachnida</taxon>
        <taxon>Araneae</taxon>
        <taxon>Araneomorphae</taxon>
        <taxon>Entelegynae</taxon>
        <taxon>Araneoidea</taxon>
        <taxon>Araneidae</taxon>
        <taxon>Araneus</taxon>
    </lineage>
</organism>
<sequence length="87" mass="9709">MTAAAIARLWLLCRSPSSHHWPLGRSPSSYHRPRPDHFPKEVRTITGGGTHTLSPITISTSRSENSFTYPEASNPRNHGAPRLESFM</sequence>
<evidence type="ECO:0000313" key="3">
    <source>
        <dbReference type="Proteomes" id="UP000499080"/>
    </source>
</evidence>
<gene>
    <name evidence="2" type="ORF">AVEN_72007_1</name>
</gene>
<dbReference type="Proteomes" id="UP000499080">
    <property type="component" value="Unassembled WGS sequence"/>
</dbReference>
<feature type="region of interest" description="Disordered" evidence="1">
    <location>
        <begin position="20"/>
        <end position="87"/>
    </location>
</feature>
<protein>
    <submittedName>
        <fullName evidence="2">Uncharacterized protein</fullName>
    </submittedName>
</protein>
<dbReference type="AlphaFoldDB" id="A0A4Y2DGP2"/>
<feature type="compositionally biased region" description="Polar residues" evidence="1">
    <location>
        <begin position="51"/>
        <end position="68"/>
    </location>
</feature>
<proteinExistence type="predicted"/>
<name>A0A4Y2DGP2_ARAVE</name>
<accession>A0A4Y2DGP2</accession>
<evidence type="ECO:0000313" key="2">
    <source>
        <dbReference type="EMBL" id="GBM14735.1"/>
    </source>
</evidence>
<evidence type="ECO:0000256" key="1">
    <source>
        <dbReference type="SAM" id="MobiDB-lite"/>
    </source>
</evidence>
<dbReference type="EMBL" id="BGPR01000347">
    <property type="protein sequence ID" value="GBM14735.1"/>
    <property type="molecule type" value="Genomic_DNA"/>
</dbReference>
<comment type="caution">
    <text evidence="2">The sequence shown here is derived from an EMBL/GenBank/DDBJ whole genome shotgun (WGS) entry which is preliminary data.</text>
</comment>